<evidence type="ECO:0000256" key="2">
    <source>
        <dbReference type="SAM" id="Phobius"/>
    </source>
</evidence>
<dbReference type="Gene3D" id="3.40.50.1820">
    <property type="entry name" value="alpha/beta hydrolase"/>
    <property type="match status" value="1"/>
</dbReference>
<organism evidence="4 5">
    <name type="scientific">Effrenium voratum</name>
    <dbReference type="NCBI Taxonomy" id="2562239"/>
    <lineage>
        <taxon>Eukaryota</taxon>
        <taxon>Sar</taxon>
        <taxon>Alveolata</taxon>
        <taxon>Dinophyceae</taxon>
        <taxon>Suessiales</taxon>
        <taxon>Symbiodiniaceae</taxon>
        <taxon>Effrenium</taxon>
    </lineage>
</organism>
<keyword evidence="2" id="KW-0812">Transmembrane</keyword>
<evidence type="ECO:0000259" key="3">
    <source>
        <dbReference type="PROSITE" id="PS50994"/>
    </source>
</evidence>
<evidence type="ECO:0000313" key="5">
    <source>
        <dbReference type="Proteomes" id="UP001178507"/>
    </source>
</evidence>
<name>A0AA36IT13_9DINO</name>
<feature type="region of interest" description="Disordered" evidence="1">
    <location>
        <begin position="746"/>
        <end position="773"/>
    </location>
</feature>
<feature type="compositionally biased region" description="Basic and acidic residues" evidence="1">
    <location>
        <begin position="763"/>
        <end position="773"/>
    </location>
</feature>
<dbReference type="SUPFAM" id="SSF53474">
    <property type="entry name" value="alpha/beta-Hydrolases"/>
    <property type="match status" value="1"/>
</dbReference>
<gene>
    <name evidence="4" type="ORF">EVOR1521_LOCUS17917</name>
</gene>
<dbReference type="InterPro" id="IPR036397">
    <property type="entry name" value="RNaseH_sf"/>
</dbReference>
<feature type="compositionally biased region" description="Basic and acidic residues" evidence="1">
    <location>
        <begin position="1467"/>
        <end position="1477"/>
    </location>
</feature>
<dbReference type="Pfam" id="PF00665">
    <property type="entry name" value="rve"/>
    <property type="match status" value="1"/>
</dbReference>
<proteinExistence type="predicted"/>
<feature type="compositionally biased region" description="Low complexity" evidence="1">
    <location>
        <begin position="1487"/>
        <end position="1496"/>
    </location>
</feature>
<feature type="transmembrane region" description="Helical" evidence="2">
    <location>
        <begin position="1976"/>
        <end position="1998"/>
    </location>
</feature>
<evidence type="ECO:0000313" key="4">
    <source>
        <dbReference type="EMBL" id="CAJ1392957.1"/>
    </source>
</evidence>
<accession>A0AA36IT13</accession>
<reference evidence="4" key="1">
    <citation type="submission" date="2023-08" db="EMBL/GenBank/DDBJ databases">
        <authorList>
            <person name="Chen Y."/>
            <person name="Shah S."/>
            <person name="Dougan E. K."/>
            <person name="Thang M."/>
            <person name="Chan C."/>
        </authorList>
    </citation>
    <scope>NUCLEOTIDE SEQUENCE</scope>
</reference>
<keyword evidence="5" id="KW-1185">Reference proteome</keyword>
<protein>
    <recommendedName>
        <fullName evidence="3">Integrase catalytic domain-containing protein</fullName>
    </recommendedName>
</protein>
<dbReference type="InterPro" id="IPR012337">
    <property type="entry name" value="RNaseH-like_sf"/>
</dbReference>
<keyword evidence="2" id="KW-1133">Transmembrane helix</keyword>
<keyword evidence="2" id="KW-0472">Membrane</keyword>
<feature type="region of interest" description="Disordered" evidence="1">
    <location>
        <begin position="1414"/>
        <end position="1496"/>
    </location>
</feature>
<dbReference type="InterPro" id="IPR050951">
    <property type="entry name" value="Retrovirus_Pol_polyprotein"/>
</dbReference>
<dbReference type="PANTHER" id="PTHR37984">
    <property type="entry name" value="PROTEIN CBG26694"/>
    <property type="match status" value="1"/>
</dbReference>
<evidence type="ECO:0000256" key="1">
    <source>
        <dbReference type="SAM" id="MobiDB-lite"/>
    </source>
</evidence>
<dbReference type="InterPro" id="IPR029058">
    <property type="entry name" value="AB_hydrolase_fold"/>
</dbReference>
<dbReference type="InterPro" id="IPR001584">
    <property type="entry name" value="Integrase_cat-core"/>
</dbReference>
<dbReference type="PROSITE" id="PS50994">
    <property type="entry name" value="INTEGRASE"/>
    <property type="match status" value="1"/>
</dbReference>
<dbReference type="GO" id="GO:0015074">
    <property type="term" value="P:DNA integration"/>
    <property type="evidence" value="ECO:0007669"/>
    <property type="project" value="InterPro"/>
</dbReference>
<feature type="domain" description="Integrase catalytic" evidence="3">
    <location>
        <begin position="1041"/>
        <end position="1224"/>
    </location>
</feature>
<dbReference type="SUPFAM" id="SSF53098">
    <property type="entry name" value="Ribonuclease H-like"/>
    <property type="match status" value="1"/>
</dbReference>
<comment type="caution">
    <text evidence="4">The sequence shown here is derived from an EMBL/GenBank/DDBJ whole genome shotgun (WGS) entry which is preliminary data.</text>
</comment>
<feature type="compositionally biased region" description="Low complexity" evidence="1">
    <location>
        <begin position="1453"/>
        <end position="1466"/>
    </location>
</feature>
<dbReference type="Proteomes" id="UP001178507">
    <property type="component" value="Unassembled WGS sequence"/>
</dbReference>
<sequence length="2373" mass="266830">MEVLVRANSMAYNTTQPLFDPESDRLDGFDAGGRRWQRLRRFDRDPAPGGVFARVFTSGRSAVVAFKGICQPGGEQCIIDTCFLAKIQAYGALSKDLSRAFGAEDETCRRFAHLLNFEDQADRLVREVQQGLPGFSITLTGHSMGGMLAIVTAARQPKVLKALTFAPTPFHQALIQDLNWTEDQIQGLNADDLVATCDPFDCGVNSLYVEQDFLLLVAELYDQICSVDATYSNDYREYRKRCTIYRKKMELAGRSKETAFNIITMLTGKACDLVEDLDMERLAEDGGYDMIFERLDRGFKHEPLTELPDDFENFFVKLQRRPGETMQEYAAEFARSQRRLQNTHRVELPEKVLSWMFIRRAGVTKEQRQMVLTMMGADNMTLGRAQEAMFFIIGQDSKAERPRKDVYYTNDWGAEEASVNDFPQHPHEIYFYSDDDEEWNDQDEDYFDQPVQDTEETEIFDVEEYDEVYTAYINTKNQMNRMRTSRGFYPVVAMVDARGGSSRDKDKGKGKRSKGKIIPTEIGTSITDGFFIGKGHWARNCPSAGEKRKRVADQDADINMVEDADDVKDDDRRIYHLDEDDSDSDDVAVQDGGAASLLASRQQVRKYLKYLLEKGVARDEIQVHPCTKSFKYGNSEKGDSQVCVMAPTYMGGKKRRMLMYVISGTVPILIGRPVKRMKWPHGQWIDIPVGPRGEHQLHLAEDVDELKDAEDEEILIPENAINHVDFQKDLGIEALNEDDAINAVEEDSGHGAGADDQQAMRQPDAELDSKTQRNQKALEVRFAGVCMENSEKTSRLTQKKLRTMITGAEKEIATQNRKVQAKFLDRVQEEEPDEILMAPMCRLWSQMQELSASRSPEAKQKLVELRRQDHNNVLQFVKRVYMEQYNNSREVTLEHPWTSRAWMTKAWHQLPGYETYVDQCAYGLKVPDDEGVVRPSKKPTKFLTTKKHLYHKVGRPRYQQNLQVMDSEINKLKLKNETKVIEKNKVLKAKVGNQVFGYVKRLHKNLGHPSAPVLKQMLMEVQATENVLKAAEEYLCPQCVARQRPGGVPPAAGLTSKEFNDRIVVDSAWIAVEGGRRCVLTIQDQATRYIAVRILKNEKAEDLIKGVERAWIKQFGIPKYLRTDEAKGWASKALREWTAERNIALEIAPAESHNWLGAVERKHQVVRRALELYMEDSGKKNDSGLLQACVYVPSQINSMSMVRGFTPQQWVMGKNPNQVQSLTGEIFSPTVSGAAEAACSADGDARLRRAMNQNYRQIKDDVVIGQVVYYWREKGAGILQKQKWRGPARVVATEKDSDYKDLVIWLAHGTSLLRCSPHQVRPRVEETGIPLVADPNAALQDLQALRARSTTQYKDVFDPTIHEEQDEDELDAMYEPEALDFDEEASPTSPAGSAEVISVPGVVVPFLQAHARNVEQKNDASEPRSRRASTVEPEPLPPAEAEGRGPASSEGRQSSQPAQPAEPQAPDGRDEQQDLRSKRQKTAQASDAPVDVPVPMQDDDDLMVEDVTFVDGAEPDLPAGWVSVDGEFASEKNMTADQRAQIMEAKKAENYFRNQVWNFAEVNPGDESRIVSARWVLTWKETEGGGPRAKARLVLRGFEDPDLLYLDKASPTAGRLGKNFLLLIDKCLFIYYKQTTGEMKAILIVHVDDILLDADMRDKEVVELVRKVRASFDFGKWKQLQEKEPIVYCGGTISIQNGEIEVSFADYLRKVMPITVNNKDTGNLTDKEDVVHKFPKMMDDIKELGFVAFSDAAFGVRRDMASQGGYIIMACNKKMLHGECERYTLLSWRSFRLQRVCRSSLSAESQACSTALDELTLTKLFYSLMLNPDQDLRKSETVQAAGESAMVVDARALYDATQRETIQNAGDKRAAIQILCIKDALTWTGSRLRWVSSERQLADGTTKLAARQSLADDLRGGYMQLINDGNFTAAKKKTNQERKPQRTVTSGGSAVASSLVAMVANDYIRKVEGYKNSGDEVIDVIFVVGVFIVILAVIYGIVKVTEVWIIGKQEKVKNTRKLEVATQTEIDKRPEYSALWQKHQEQSFELQYWKNAVPSSVDSTEPGPCQNMPVPYQNGGWRESLGSGSDDMLRALPNLLCKTGAHDWARYEKLVLAQTGAGAPACSCAFPRPVRAGKPLLSPAVQLLEKPLVFVGEVLSVQPADQLPEDKSAFCASETCPEDFEYWDRCMRRYLAKVTVNVGIKGIEVGDIFTYNCTKASCGDCSPPCPEAGNTILDGTVLGGHSSICGSNACQMGPHAFGEDDCKRKLSELETSRPHRARVLIPLAPCPKAAKNDYFRSSLLYEMRSDLSDTLQVSEYEFYSLDILDIESHEPTLEVIVHHAGVEEAAAEAARLPDAVQWRRAAPFLERCSQAAW</sequence>
<feature type="compositionally biased region" description="Basic and acidic residues" evidence="1">
    <location>
        <begin position="1414"/>
        <end position="1425"/>
    </location>
</feature>
<dbReference type="GO" id="GO:0003676">
    <property type="term" value="F:nucleic acid binding"/>
    <property type="evidence" value="ECO:0007669"/>
    <property type="project" value="InterPro"/>
</dbReference>
<dbReference type="PANTHER" id="PTHR37984:SF5">
    <property type="entry name" value="PROTEIN NYNRIN-LIKE"/>
    <property type="match status" value="1"/>
</dbReference>
<dbReference type="EMBL" id="CAUJNA010002446">
    <property type="protein sequence ID" value="CAJ1392957.1"/>
    <property type="molecule type" value="Genomic_DNA"/>
</dbReference>
<dbReference type="Gene3D" id="3.30.420.10">
    <property type="entry name" value="Ribonuclease H-like superfamily/Ribonuclease H"/>
    <property type="match status" value="1"/>
</dbReference>